<reference evidence="9" key="5">
    <citation type="journal article" date="2021" name="G3 (Bethesda)">
        <title>Aegilops tauschii genome assembly Aet v5.0 features greater sequence contiguity and improved annotation.</title>
        <authorList>
            <person name="Wang L."/>
            <person name="Zhu T."/>
            <person name="Rodriguez J.C."/>
            <person name="Deal K.R."/>
            <person name="Dubcovsky J."/>
            <person name="McGuire P.E."/>
            <person name="Lux T."/>
            <person name="Spannagl M."/>
            <person name="Mayer K.F.X."/>
            <person name="Baldrich P."/>
            <person name="Meyers B.C."/>
            <person name="Huo N."/>
            <person name="Gu Y.Q."/>
            <person name="Zhou H."/>
            <person name="Devos K.M."/>
            <person name="Bennetzen J.L."/>
            <person name="Unver T."/>
            <person name="Budak H."/>
            <person name="Gulick P.J."/>
            <person name="Galiba G."/>
            <person name="Kalapos B."/>
            <person name="Nelson D.R."/>
            <person name="Li P."/>
            <person name="You F.M."/>
            <person name="Luo M.C."/>
            <person name="Dvorak J."/>
        </authorList>
    </citation>
    <scope>NUCLEOTIDE SEQUENCE [LARGE SCALE GENOMIC DNA]</scope>
    <source>
        <strain evidence="9">cv. AL8/78</strain>
    </source>
</reference>
<dbReference type="AlphaFoldDB" id="A0A453M2U2"/>
<feature type="region of interest" description="Disordered" evidence="7">
    <location>
        <begin position="1"/>
        <end position="30"/>
    </location>
</feature>
<evidence type="ECO:0000313" key="9">
    <source>
        <dbReference type="EnsemblPlants" id="AET5Gv21020800.1"/>
    </source>
</evidence>
<evidence type="ECO:0000256" key="1">
    <source>
        <dbReference type="ARBA" id="ARBA00004123"/>
    </source>
</evidence>
<dbReference type="GO" id="GO:0005634">
    <property type="term" value="C:nucleus"/>
    <property type="evidence" value="ECO:0007669"/>
    <property type="project" value="UniProtKB-SubCell"/>
</dbReference>
<dbReference type="PANTHER" id="PTHR46408">
    <property type="entry name" value="BASIC LEUCINE ZIPPER 63"/>
    <property type="match status" value="1"/>
</dbReference>
<dbReference type="CDD" id="cd14702">
    <property type="entry name" value="bZIP_plant_GBF1"/>
    <property type="match status" value="1"/>
</dbReference>
<evidence type="ECO:0000256" key="5">
    <source>
        <dbReference type="ARBA" id="ARBA00023163"/>
    </source>
</evidence>
<reference evidence="9" key="4">
    <citation type="submission" date="2019-03" db="UniProtKB">
        <authorList>
            <consortium name="EnsemblPlants"/>
        </authorList>
    </citation>
    <scope>IDENTIFICATION</scope>
</reference>
<reference evidence="9" key="3">
    <citation type="journal article" date="2017" name="Nature">
        <title>Genome sequence of the progenitor of the wheat D genome Aegilops tauschii.</title>
        <authorList>
            <person name="Luo M.C."/>
            <person name="Gu Y.Q."/>
            <person name="Puiu D."/>
            <person name="Wang H."/>
            <person name="Twardziok S.O."/>
            <person name="Deal K.R."/>
            <person name="Huo N."/>
            <person name="Zhu T."/>
            <person name="Wang L."/>
            <person name="Wang Y."/>
            <person name="McGuire P.E."/>
            <person name="Liu S."/>
            <person name="Long H."/>
            <person name="Ramasamy R.K."/>
            <person name="Rodriguez J.C."/>
            <person name="Van S.L."/>
            <person name="Yuan L."/>
            <person name="Wang Z."/>
            <person name="Xia Z."/>
            <person name="Xiao L."/>
            <person name="Anderson O.D."/>
            <person name="Ouyang S."/>
            <person name="Liang Y."/>
            <person name="Zimin A.V."/>
            <person name="Pertea G."/>
            <person name="Qi P."/>
            <person name="Bennetzen J.L."/>
            <person name="Dai X."/>
            <person name="Dawson M.W."/>
            <person name="Muller H.G."/>
            <person name="Kugler K."/>
            <person name="Rivarola-Duarte L."/>
            <person name="Spannagl M."/>
            <person name="Mayer K.F.X."/>
            <person name="Lu F.H."/>
            <person name="Bevan M.W."/>
            <person name="Leroy P."/>
            <person name="Li P."/>
            <person name="You F.M."/>
            <person name="Sun Q."/>
            <person name="Liu Z."/>
            <person name="Lyons E."/>
            <person name="Wicker T."/>
            <person name="Salzberg S.L."/>
            <person name="Devos K.M."/>
            <person name="Dvorak J."/>
        </authorList>
    </citation>
    <scope>NUCLEOTIDE SEQUENCE [LARGE SCALE GENOMIC DNA]</scope>
    <source>
        <strain evidence="9">cv. AL8/78</strain>
    </source>
</reference>
<keyword evidence="4" id="KW-0238">DNA-binding</keyword>
<comment type="similarity">
    <text evidence="2">Belongs to the bZIP family.</text>
</comment>
<feature type="compositionally biased region" description="Low complexity" evidence="7">
    <location>
        <begin position="73"/>
        <end position="82"/>
    </location>
</feature>
<reference evidence="10" key="1">
    <citation type="journal article" date="2014" name="Science">
        <title>Ancient hybridizations among the ancestral genomes of bread wheat.</title>
        <authorList>
            <consortium name="International Wheat Genome Sequencing Consortium,"/>
            <person name="Marcussen T."/>
            <person name="Sandve S.R."/>
            <person name="Heier L."/>
            <person name="Spannagl M."/>
            <person name="Pfeifer M."/>
            <person name="Jakobsen K.S."/>
            <person name="Wulff B.B."/>
            <person name="Steuernagel B."/>
            <person name="Mayer K.F."/>
            <person name="Olsen O.A."/>
        </authorList>
    </citation>
    <scope>NUCLEOTIDE SEQUENCE [LARGE SCALE GENOMIC DNA]</scope>
    <source>
        <strain evidence="10">cv. AL8/78</strain>
    </source>
</reference>
<feature type="region of interest" description="Disordered" evidence="7">
    <location>
        <begin position="61"/>
        <end position="91"/>
    </location>
</feature>
<evidence type="ECO:0000256" key="6">
    <source>
        <dbReference type="ARBA" id="ARBA00023242"/>
    </source>
</evidence>
<reference evidence="10" key="2">
    <citation type="journal article" date="2017" name="Nat. Plants">
        <title>The Aegilops tauschii genome reveals multiple impacts of transposons.</title>
        <authorList>
            <person name="Zhao G."/>
            <person name="Zou C."/>
            <person name="Li K."/>
            <person name="Wang K."/>
            <person name="Li T."/>
            <person name="Gao L."/>
            <person name="Zhang X."/>
            <person name="Wang H."/>
            <person name="Yang Z."/>
            <person name="Liu X."/>
            <person name="Jiang W."/>
            <person name="Mao L."/>
            <person name="Kong X."/>
            <person name="Jiao Y."/>
            <person name="Jia J."/>
        </authorList>
    </citation>
    <scope>NUCLEOTIDE SEQUENCE [LARGE SCALE GENOMIC DNA]</scope>
    <source>
        <strain evidence="10">cv. AL8/78</strain>
    </source>
</reference>
<organism evidence="9 10">
    <name type="scientific">Aegilops tauschii subsp. strangulata</name>
    <name type="common">Goatgrass</name>
    <dbReference type="NCBI Taxonomy" id="200361"/>
    <lineage>
        <taxon>Eukaryota</taxon>
        <taxon>Viridiplantae</taxon>
        <taxon>Streptophyta</taxon>
        <taxon>Embryophyta</taxon>
        <taxon>Tracheophyta</taxon>
        <taxon>Spermatophyta</taxon>
        <taxon>Magnoliopsida</taxon>
        <taxon>Liliopsida</taxon>
        <taxon>Poales</taxon>
        <taxon>Poaceae</taxon>
        <taxon>BOP clade</taxon>
        <taxon>Pooideae</taxon>
        <taxon>Triticodae</taxon>
        <taxon>Triticeae</taxon>
        <taxon>Triticinae</taxon>
        <taxon>Aegilops</taxon>
    </lineage>
</organism>
<dbReference type="STRING" id="200361.A0A453M2U2"/>
<feature type="region of interest" description="Disordered" evidence="7">
    <location>
        <begin position="236"/>
        <end position="292"/>
    </location>
</feature>
<dbReference type="InterPro" id="IPR004827">
    <property type="entry name" value="bZIP"/>
</dbReference>
<name>A0A453M2U2_AEGTS</name>
<dbReference type="GO" id="GO:0003700">
    <property type="term" value="F:DNA-binding transcription factor activity"/>
    <property type="evidence" value="ECO:0007669"/>
    <property type="project" value="InterPro"/>
</dbReference>
<dbReference type="PANTHER" id="PTHR46408:SF10">
    <property type="entry name" value="BASIC LEUCINE ZIPPER 63"/>
    <property type="match status" value="1"/>
</dbReference>
<keyword evidence="5" id="KW-0804">Transcription</keyword>
<dbReference type="SMART" id="SM00338">
    <property type="entry name" value="BRLZ"/>
    <property type="match status" value="1"/>
</dbReference>
<evidence type="ECO:0000256" key="3">
    <source>
        <dbReference type="ARBA" id="ARBA00023015"/>
    </source>
</evidence>
<feature type="compositionally biased region" description="Acidic residues" evidence="7">
    <location>
        <begin position="249"/>
        <end position="260"/>
    </location>
</feature>
<dbReference type="Pfam" id="PF00170">
    <property type="entry name" value="bZIP_1"/>
    <property type="match status" value="1"/>
</dbReference>
<evidence type="ECO:0000256" key="7">
    <source>
        <dbReference type="SAM" id="MobiDB-lite"/>
    </source>
</evidence>
<dbReference type="GO" id="GO:0003677">
    <property type="term" value="F:DNA binding"/>
    <property type="evidence" value="ECO:0007669"/>
    <property type="project" value="UniProtKB-KW"/>
</dbReference>
<dbReference type="Gene3D" id="1.20.5.170">
    <property type="match status" value="1"/>
</dbReference>
<dbReference type="EnsemblPlants" id="AET5Gv21020800.1">
    <property type="protein sequence ID" value="AET5Gv21020800.1"/>
    <property type="gene ID" value="AET5Gv21020800"/>
</dbReference>
<dbReference type="Gramene" id="AET5Gv21020800.1">
    <property type="protein sequence ID" value="AET5Gv21020800.1"/>
    <property type="gene ID" value="AET5Gv21020800"/>
</dbReference>
<dbReference type="SUPFAM" id="SSF57959">
    <property type="entry name" value="Leucine zipper domain"/>
    <property type="match status" value="1"/>
</dbReference>
<dbReference type="InterPro" id="IPR046347">
    <property type="entry name" value="bZIP_sf"/>
</dbReference>
<evidence type="ECO:0000259" key="8">
    <source>
        <dbReference type="PROSITE" id="PS50217"/>
    </source>
</evidence>
<accession>A0A453M2U2</accession>
<keyword evidence="3" id="KW-0805">Transcription regulation</keyword>
<dbReference type="PROSITE" id="PS50217">
    <property type="entry name" value="BZIP"/>
    <property type="match status" value="1"/>
</dbReference>
<proteinExistence type="inferred from homology"/>
<protein>
    <recommendedName>
        <fullName evidence="8">BZIP domain-containing protein</fullName>
    </recommendedName>
</protein>
<comment type="subcellular location">
    <subcellularLocation>
        <location evidence="1">Nucleus</location>
    </subcellularLocation>
</comment>
<sequence length="457" mass="47973">KRNTTPTREGGKFPIKPSNPPRPRGIPARRSLALPAPRFGIRKVRTADSGRMERVFSVEEIPDPFWGQPSPRPAGASAAGPASSGGGGAEGAMNRCPSEWYFQKFLEEAVLDSPAADPGPMAGASGGGVGAAEVKRTAAAVAPAPAATGAVVDPVEYNAMLKQKLEKDLAAVAMWRASGAMPPERFAASPSLPNADVQHIGTINPIGGNVVPVQNKLAGGASGVSGPHLVQNADALVKQAASSSSREQSEDDDMEGEDEITGNGAPTDQRLRRRKQSNRESARRSRSRKAAHLNELEAQVSQLRVENSSLLRRLADVNQKYNGAAVDNRVLKADVETLRAKVKMAEDSVKRVTGMSALFPAGSDMSSLSMPFTGSPSEATSDAAVPDDLSAYFSTSEAGGNGYMPEMASSAQEDDNFLNEAMDTGKMGRPDSLHRVASLEHLQKRMCGGPASSGSTS</sequence>
<feature type="domain" description="BZIP" evidence="8">
    <location>
        <begin position="268"/>
        <end position="322"/>
    </location>
</feature>
<evidence type="ECO:0000313" key="10">
    <source>
        <dbReference type="Proteomes" id="UP000015105"/>
    </source>
</evidence>
<dbReference type="FunFam" id="1.20.5.170:FF:000020">
    <property type="entry name" value="BZIP transcription factor"/>
    <property type="match status" value="1"/>
</dbReference>
<keyword evidence="6" id="KW-0539">Nucleus</keyword>
<evidence type="ECO:0000256" key="4">
    <source>
        <dbReference type="ARBA" id="ARBA00023125"/>
    </source>
</evidence>
<dbReference type="InterPro" id="IPR045314">
    <property type="entry name" value="bZIP_plant_GBF1"/>
</dbReference>
<keyword evidence="10" id="KW-1185">Reference proteome</keyword>
<dbReference type="Proteomes" id="UP000015105">
    <property type="component" value="Chromosome 5D"/>
</dbReference>
<dbReference type="Pfam" id="PF12498">
    <property type="entry name" value="bZIP_C"/>
    <property type="match status" value="1"/>
</dbReference>
<dbReference type="InterPro" id="IPR020983">
    <property type="entry name" value="Basic_leucine-zipper_C"/>
</dbReference>
<evidence type="ECO:0000256" key="2">
    <source>
        <dbReference type="ARBA" id="ARBA00007163"/>
    </source>
</evidence>